<evidence type="ECO:0000313" key="1">
    <source>
        <dbReference type="Proteomes" id="UP000887574"/>
    </source>
</evidence>
<reference evidence="2" key="1">
    <citation type="submission" date="2022-11" db="UniProtKB">
        <authorList>
            <consortium name="WormBaseParasite"/>
        </authorList>
    </citation>
    <scope>IDENTIFICATION</scope>
</reference>
<organism evidence="1 2">
    <name type="scientific">Ditylenchus dipsaci</name>
    <dbReference type="NCBI Taxonomy" id="166011"/>
    <lineage>
        <taxon>Eukaryota</taxon>
        <taxon>Metazoa</taxon>
        <taxon>Ecdysozoa</taxon>
        <taxon>Nematoda</taxon>
        <taxon>Chromadorea</taxon>
        <taxon>Rhabditida</taxon>
        <taxon>Tylenchina</taxon>
        <taxon>Tylenchomorpha</taxon>
        <taxon>Sphaerularioidea</taxon>
        <taxon>Anguinidae</taxon>
        <taxon>Anguininae</taxon>
        <taxon>Ditylenchus</taxon>
    </lineage>
</organism>
<accession>A0A915DMB0</accession>
<proteinExistence type="predicted"/>
<name>A0A915DMB0_9BILA</name>
<sequence length="133" mass="14611">MVDADGRALEALKLKVIEGCNRLLSGTAANQVSDLFECLGRGPRTGDKRLVGMTRVEQIKVMTKMYGERTLVKHETRVKLLDGDVFGPELGGQEGELPLRAGDWILAAHADEPTSKVPALWWPSNTSKKKKNP</sequence>
<keyword evidence="1" id="KW-1185">Reference proteome</keyword>
<protein>
    <submittedName>
        <fullName evidence="2">Uncharacterized protein</fullName>
    </submittedName>
</protein>
<dbReference type="Proteomes" id="UP000887574">
    <property type="component" value="Unplaced"/>
</dbReference>
<dbReference type="AlphaFoldDB" id="A0A915DMB0"/>
<dbReference type="WBParaSite" id="jg20878">
    <property type="protein sequence ID" value="jg20878"/>
    <property type="gene ID" value="jg20878"/>
</dbReference>
<evidence type="ECO:0000313" key="2">
    <source>
        <dbReference type="WBParaSite" id="jg20878"/>
    </source>
</evidence>